<organism evidence="1 2">
    <name type="scientific">Nothobranchius furzeri</name>
    <name type="common">Turquoise killifish</name>
    <dbReference type="NCBI Taxonomy" id="105023"/>
    <lineage>
        <taxon>Eukaryota</taxon>
        <taxon>Metazoa</taxon>
        <taxon>Chordata</taxon>
        <taxon>Craniata</taxon>
        <taxon>Vertebrata</taxon>
        <taxon>Euteleostomi</taxon>
        <taxon>Actinopterygii</taxon>
        <taxon>Neopterygii</taxon>
        <taxon>Teleostei</taxon>
        <taxon>Neoteleostei</taxon>
        <taxon>Acanthomorphata</taxon>
        <taxon>Ovalentaria</taxon>
        <taxon>Atherinomorphae</taxon>
        <taxon>Cyprinodontiformes</taxon>
        <taxon>Nothobranchiidae</taxon>
        <taxon>Nothobranchius</taxon>
    </lineage>
</organism>
<reference evidence="1" key="2">
    <citation type="submission" date="2025-08" db="UniProtKB">
        <authorList>
            <consortium name="Ensembl"/>
        </authorList>
    </citation>
    <scope>IDENTIFICATION</scope>
</reference>
<dbReference type="Gene3D" id="3.30.420.10">
    <property type="entry name" value="Ribonuclease H-like superfamily/Ribonuclease H"/>
    <property type="match status" value="1"/>
</dbReference>
<sequence>MMAERAVQTVKNLLTKAKDPYLALLAYRATPLSNGYSPAQMLMGHRLRTTLPILTEKLQLAVPDLQALQQKDAERRRRDAQTEDVQVQKLYKRTRVQVLKWFN</sequence>
<dbReference type="AlphaFoldDB" id="A0A8C6KBP9"/>
<dbReference type="Proteomes" id="UP000694548">
    <property type="component" value="Chromosome sgr04"/>
</dbReference>
<reference evidence="1" key="1">
    <citation type="submission" date="2014-08" db="EMBL/GenBank/DDBJ databases">
        <authorList>
            <person name="Senf B."/>
            <person name="Petzold A."/>
            <person name="Downie B.R."/>
            <person name="Koch P."/>
            <person name="Platzer M."/>
        </authorList>
    </citation>
    <scope>NUCLEOTIDE SEQUENCE [LARGE SCALE GENOMIC DNA]</scope>
    <source>
        <strain evidence="1">GRZ</strain>
    </source>
</reference>
<dbReference type="GeneTree" id="ENSGT00830000129370"/>
<accession>A0A8C6KBP9</accession>
<dbReference type="PANTHER" id="PTHR37984:SF9">
    <property type="entry name" value="INTEGRASE CATALYTIC DOMAIN-CONTAINING PROTEIN"/>
    <property type="match status" value="1"/>
</dbReference>
<proteinExistence type="predicted"/>
<dbReference type="Ensembl" id="ENSNFUT00015002730.1">
    <property type="protein sequence ID" value="ENSNFUP00015002560.1"/>
    <property type="gene ID" value="ENSNFUG00015001321.1"/>
</dbReference>
<dbReference type="GO" id="GO:0003676">
    <property type="term" value="F:nucleic acid binding"/>
    <property type="evidence" value="ECO:0007669"/>
    <property type="project" value="InterPro"/>
</dbReference>
<name>A0A8C6KBP9_NOTFU</name>
<protein>
    <submittedName>
        <fullName evidence="1">Uncharacterized protein</fullName>
    </submittedName>
</protein>
<evidence type="ECO:0000313" key="1">
    <source>
        <dbReference type="Ensembl" id="ENSNFUP00015002560.1"/>
    </source>
</evidence>
<dbReference type="InterPro" id="IPR050951">
    <property type="entry name" value="Retrovirus_Pol_polyprotein"/>
</dbReference>
<reference evidence="1" key="3">
    <citation type="submission" date="2025-09" db="UniProtKB">
        <authorList>
            <consortium name="Ensembl"/>
        </authorList>
    </citation>
    <scope>IDENTIFICATION</scope>
</reference>
<dbReference type="InterPro" id="IPR036397">
    <property type="entry name" value="RNaseH_sf"/>
</dbReference>
<dbReference type="PANTHER" id="PTHR37984">
    <property type="entry name" value="PROTEIN CBG26694"/>
    <property type="match status" value="1"/>
</dbReference>
<evidence type="ECO:0000313" key="2">
    <source>
        <dbReference type="Proteomes" id="UP000694548"/>
    </source>
</evidence>
<keyword evidence="2" id="KW-1185">Reference proteome</keyword>